<dbReference type="SUPFAM" id="SSF52151">
    <property type="entry name" value="FabD/lysophospholipase-like"/>
    <property type="match status" value="1"/>
</dbReference>
<feature type="active site" description="Proton acceptor; for dehydratase activity" evidence="7">
    <location>
        <position position="2001"/>
    </location>
</feature>
<feature type="active site" description="Proton donor; for dehydratase activity" evidence="7">
    <location>
        <position position="2162"/>
    </location>
</feature>
<dbReference type="InterPro" id="IPR049551">
    <property type="entry name" value="PKS_DH_C"/>
</dbReference>
<comment type="pathway">
    <text evidence="1">Antibiotic biosynthesis.</text>
</comment>
<dbReference type="PANTHER" id="PTHR43074">
    <property type="entry name" value="OMEGA-3 POLYUNSATURATED FATTY ACID SYNTHASE PFAB-RELATED"/>
    <property type="match status" value="1"/>
</dbReference>
<dbReference type="Pfam" id="PF08659">
    <property type="entry name" value="KR"/>
    <property type="match status" value="1"/>
</dbReference>
<dbReference type="InterPro" id="IPR018201">
    <property type="entry name" value="Ketoacyl_synth_AS"/>
</dbReference>
<evidence type="ECO:0000256" key="4">
    <source>
        <dbReference type="ARBA" id="ARBA00022679"/>
    </source>
</evidence>
<dbReference type="Gene3D" id="3.40.50.720">
    <property type="entry name" value="NAD(P)-binding Rossmann-like Domain"/>
    <property type="match status" value="1"/>
</dbReference>
<feature type="domain" description="Ketosynthase family 3 (KS3)" evidence="10">
    <location>
        <begin position="15"/>
        <end position="470"/>
    </location>
</feature>
<evidence type="ECO:0000256" key="5">
    <source>
        <dbReference type="ARBA" id="ARBA00023194"/>
    </source>
</evidence>
<dbReference type="InterPro" id="IPR016035">
    <property type="entry name" value="Acyl_Trfase/lysoPLipase"/>
</dbReference>
<feature type="domain" description="Carrier" evidence="9">
    <location>
        <begin position="1255"/>
        <end position="1332"/>
    </location>
</feature>
<accession>A0A494UUY3</accession>
<evidence type="ECO:0000256" key="7">
    <source>
        <dbReference type="PROSITE-ProRule" id="PRU01363"/>
    </source>
</evidence>
<feature type="region of interest" description="N-terminal hotdog fold" evidence="7">
    <location>
        <begin position="1962"/>
        <end position="2091"/>
    </location>
</feature>
<feature type="compositionally biased region" description="Low complexity" evidence="8">
    <location>
        <begin position="1432"/>
        <end position="1444"/>
    </location>
</feature>
<dbReference type="SMART" id="SM00825">
    <property type="entry name" value="PKS_KS"/>
    <property type="match status" value="1"/>
</dbReference>
<dbReference type="Gene3D" id="3.10.129.110">
    <property type="entry name" value="Polyketide synthase dehydratase"/>
    <property type="match status" value="1"/>
</dbReference>
<name>A0A494UUY3_9ACTN</name>
<evidence type="ECO:0000313" key="13">
    <source>
        <dbReference type="Proteomes" id="UP000282170"/>
    </source>
</evidence>
<evidence type="ECO:0000256" key="8">
    <source>
        <dbReference type="SAM" id="MobiDB-lite"/>
    </source>
</evidence>
<dbReference type="GO" id="GO:0017000">
    <property type="term" value="P:antibiotic biosynthetic process"/>
    <property type="evidence" value="ECO:0007669"/>
    <property type="project" value="UniProtKB-KW"/>
</dbReference>
<dbReference type="InterPro" id="IPR049900">
    <property type="entry name" value="PKS_mFAS_DH"/>
</dbReference>
<feature type="domain" description="PKS/mFAS DH" evidence="11">
    <location>
        <begin position="1962"/>
        <end position="2245"/>
    </location>
</feature>
<dbReference type="SUPFAM" id="SSF55048">
    <property type="entry name" value="Probable ACP-binding domain of malonyl-CoA ACP transacylase"/>
    <property type="match status" value="1"/>
</dbReference>
<dbReference type="SMART" id="SM00822">
    <property type="entry name" value="PKS_KR"/>
    <property type="match status" value="1"/>
</dbReference>
<protein>
    <submittedName>
        <fullName evidence="12">Type I polyketide synthase</fullName>
    </submittedName>
</protein>
<dbReference type="RefSeq" id="WP_121548263.1">
    <property type="nucleotide sequence ID" value="NZ_CP023407.1"/>
</dbReference>
<dbReference type="InterPro" id="IPR004432">
    <property type="entry name" value="Omega_3_polyunsat_FA_synth"/>
</dbReference>
<dbReference type="InterPro" id="IPR016039">
    <property type="entry name" value="Thiolase-like"/>
</dbReference>
<dbReference type="PROSITE" id="PS52019">
    <property type="entry name" value="PKS_MFAS_DH"/>
    <property type="match status" value="1"/>
</dbReference>
<dbReference type="SUPFAM" id="SSF47336">
    <property type="entry name" value="ACP-like"/>
    <property type="match status" value="3"/>
</dbReference>
<dbReference type="Pfam" id="PF02801">
    <property type="entry name" value="Ketoacyl-synt_C"/>
    <property type="match status" value="1"/>
</dbReference>
<dbReference type="InterPro" id="IPR013968">
    <property type="entry name" value="PKS_KR"/>
</dbReference>
<dbReference type="InterPro" id="IPR014043">
    <property type="entry name" value="Acyl_transferase_dom"/>
</dbReference>
<feature type="domain" description="Carrier" evidence="9">
    <location>
        <begin position="1162"/>
        <end position="1239"/>
    </location>
</feature>
<evidence type="ECO:0000259" key="10">
    <source>
        <dbReference type="PROSITE" id="PS52004"/>
    </source>
</evidence>
<dbReference type="InterPro" id="IPR001227">
    <property type="entry name" value="Ac_transferase_dom_sf"/>
</dbReference>
<evidence type="ECO:0000256" key="1">
    <source>
        <dbReference type="ARBA" id="ARBA00004792"/>
    </source>
</evidence>
<keyword evidence="2" id="KW-0596">Phosphopantetheine</keyword>
<dbReference type="CDD" id="cd08953">
    <property type="entry name" value="KR_2_SDR_x"/>
    <property type="match status" value="1"/>
</dbReference>
<feature type="region of interest" description="Disordered" evidence="8">
    <location>
        <begin position="1132"/>
        <end position="1159"/>
    </location>
</feature>
<feature type="region of interest" description="Disordered" evidence="8">
    <location>
        <begin position="1430"/>
        <end position="1460"/>
    </location>
</feature>
<gene>
    <name evidence="12" type="ORF">CNQ36_29835</name>
</gene>
<evidence type="ECO:0000259" key="11">
    <source>
        <dbReference type="PROSITE" id="PS52019"/>
    </source>
</evidence>
<dbReference type="InterPro" id="IPR049552">
    <property type="entry name" value="PKS_DH_N"/>
</dbReference>
<dbReference type="GeneID" id="93887070"/>
<sequence length="2248" mass="234949">MNESQQRTLDRRLARDPIAIVGLSALYPQARNLQEYWSNVVAAADCTTEVPATHWDVGEFYDPDPSAPDKTYAKRGGFIPDVPFNPLEFGLPPNTLEVTDVLQLLSLMVTRDLLKDAGADREWYDASRTGVVLGITGANQLTQPLTARLQSPVLKEVVRSCGLSDRDAEEIAAKFRMAYAPWEENSFPGMLGNVVAGRIANRFDLGGINMTIDAACASSLGAVRTAVSELLEGRADTMLAGGCDAENTIFMYLCFSKTPALSKSGRIRPFDSEADGTLIGEGIGMLALRRLADAERDGNRIYAVLRGLGTSSDGRFKSIYAPRKEGQMVALNRAYRDADVSPDSIELFEAHGTGTAVGDATEISALTEVVAKDGGEREYAAIGSVKSQIGHTKAAAGAAGLIKLALALEHKVLPPTINVGKASASFGPDSPFYVNSESRPWIRDPKRPNRRAAVSAFGFGGTNFHAVLEEYGDGDDVAVRFPVARVHLWHAPDPAALADLLAAGGTPTGGPVPEGHARLAYAARGEDDARALRETALGELRSRAEATEWTHPKGIHYRRSAGETGRVGALFAGQGSQYVAPGLSAVLALPPLRSSFDRANRHYPEDTPLSRVAFPQPLVDEAGRAAQEAALRATAYAQPAIGALSAGHFRYLTELGFAAEGFLGHSFGELTALYAAGVYDEDTLHRLARARGSAMSPASGQADDTGTMAAVFAPEERVAELLAERSGLLVCNRNAPDQIVVGGATAEVERLLEAAEHAGVRARRLPVSAAFHTPFVAHAVDDFRTAVEAAEMAAPRGRVYANTSGADYGPDVAGNRRVLAEQLIHPVEFAARVEEMYADGFRVFVEFGPGTVLTGLVGRILRGRPHTAVSLDGGPGRDADLTLKQAVARLAVLGLPLATSDRYAAEPEKETPAKGMTVMLNGINYVSPERRAAYQDALANGYRVAAPAAPAPAAPAAVAPAPAVVAPPAQSPRPAPEAPVLRAPAVVPQPDHPRPAQENEPMPSDRLTELISDHLSLHDDYLNGQLQSAERLARLLERADEQDRLDQVLPGIGSVKEHGLAIGRTHIRANEVLARLAGLELGNEAPAAPAAPTRPAAAVPAPAAVTPVPVTPVAVAQEPALPAPPLPEPAVAPALPATWTPAPAAPPAPEPAPAPAPAADADKVRTVLLDVVADKTGYPADMLDLTMDVEADLGIDSIKRVEIMGVIQERFGTLTAAGPEQLAELRTLGDIVTFVAGATATPTTTPAPAPTADADKVRTVLLDVVADKTGYPADMLDLTMDVEADLGIDSIKRVEIMGVIQERFGTLTAAGPEQLAELRTLGDIVTFVAGATATPTTTPAPAPTADADKVRTVLLDVVADKTGYPADMLDLTMDVEADLGIDSIKRVEIMGVIQERFGTLAAAGPEQLAELRTLGDIVAFVAGVPRTGQREAASAGSSAQAAPAGEDHPPEPVSEKPSRIGRAQAALVTLPAPDPLLDAYAPDHGALVVDDGSQLAAQLVERLAGTGRRVHTLRLPGVPARSSGVRDHALTGWGTTELAAQVEEIFTDRIALVVDVTAPSGAEWSEGTRRLAHTLLLARHVVKPLSAAAEHGRAGFVTATVLDGSFGLTGVAEEQAPAGGVAGLVKTLALEAPALFCRAVDLSPAVDAATGAALLLDEAADSAPEPVQVGLDGTRRVGLTVDTRPLAGDVPEVGAPTSEDLLVVTGGARGITATCVLRLAERHRPQLLLLGRTPLGEEPDWARGVPDSGLKAAAAASLTASGEKPTPKKVGLLAASVTGSREIRATLDALHTAGSRAEYLAVDITDQAATAAALAPHRDRVTGLVHGAGVLADQLIANKKASEIERVFAPKLAGLRSVMAALPAERLRHVVLFSSVAGFFGNQGQSDYAMANEVLNTWAASARRRLPGARVTSLNWGAWDSGMVSPQIKAVFEERGIPLIQASEGAELFAGQFAPERAADTVTVLGPTTPLSSREHRTPTAPATVRRSLTEPADTPLVTDHVIDSVPVLPAAVAIGWALGAVEHAEGRPAVRLRDFSVHKGIVFDGTQPDECRLVMTPSDGEVKVAVRSVAADGSVRPHYAATVVTGDPLAPAAPPAGLPAPGTGRDAAGLYEDGTLFHGPALRGVRRVLAEEESRLVLECEPVMADAVTAATSHYAAGPADLLLQAALVWVRRFRSAAGLPLAVGGVELHAPLASTGTFLVVVEPVRHDGAGSRLTVTACAPDGRVLARFTDVSVVSAPQLAAKFAG</sequence>
<dbReference type="InterPro" id="IPR020841">
    <property type="entry name" value="PKS_Beta-ketoAc_synthase_dom"/>
</dbReference>
<dbReference type="PANTHER" id="PTHR43074:SF1">
    <property type="entry name" value="BETA-KETOACYL SYNTHASE FAMILY PROTEIN-RELATED"/>
    <property type="match status" value="1"/>
</dbReference>
<feature type="region of interest" description="C-terminal hotdog fold" evidence="7">
    <location>
        <begin position="2103"/>
        <end position="2245"/>
    </location>
</feature>
<feature type="compositionally biased region" description="Pro residues" evidence="8">
    <location>
        <begin position="1143"/>
        <end position="1156"/>
    </location>
</feature>
<feature type="compositionally biased region" description="Basic and acidic residues" evidence="8">
    <location>
        <begin position="1445"/>
        <end position="1458"/>
    </location>
</feature>
<dbReference type="PROSITE" id="PS52004">
    <property type="entry name" value="KS3_2"/>
    <property type="match status" value="1"/>
</dbReference>
<dbReference type="Pfam" id="PF00109">
    <property type="entry name" value="ketoacyl-synt"/>
    <property type="match status" value="1"/>
</dbReference>
<feature type="compositionally biased region" description="Low complexity" evidence="8">
    <location>
        <begin position="1132"/>
        <end position="1142"/>
    </location>
</feature>
<dbReference type="Gene3D" id="1.10.1200.10">
    <property type="entry name" value="ACP-like"/>
    <property type="match status" value="3"/>
</dbReference>
<dbReference type="Gene3D" id="3.40.47.10">
    <property type="match status" value="1"/>
</dbReference>
<dbReference type="SMART" id="SM00827">
    <property type="entry name" value="PKS_AT"/>
    <property type="match status" value="1"/>
</dbReference>
<dbReference type="Pfam" id="PF00698">
    <property type="entry name" value="Acyl_transf_1"/>
    <property type="match status" value="1"/>
</dbReference>
<dbReference type="Gene3D" id="3.40.366.10">
    <property type="entry name" value="Malonyl-Coenzyme A Acyl Carrier Protein, domain 2"/>
    <property type="match status" value="1"/>
</dbReference>
<dbReference type="CDD" id="cd00833">
    <property type="entry name" value="PKS"/>
    <property type="match status" value="1"/>
</dbReference>
<evidence type="ECO:0000256" key="2">
    <source>
        <dbReference type="ARBA" id="ARBA00022450"/>
    </source>
</evidence>
<evidence type="ECO:0000259" key="9">
    <source>
        <dbReference type="PROSITE" id="PS50075"/>
    </source>
</evidence>
<keyword evidence="4" id="KW-0808">Transferase</keyword>
<keyword evidence="5" id="KW-0045">Antibiotic biosynthesis</keyword>
<dbReference type="InterPro" id="IPR042104">
    <property type="entry name" value="PKS_dehydratase_sf"/>
</dbReference>
<dbReference type="InterPro" id="IPR009081">
    <property type="entry name" value="PP-bd_ACP"/>
</dbReference>
<evidence type="ECO:0000256" key="6">
    <source>
        <dbReference type="ARBA" id="ARBA00023315"/>
    </source>
</evidence>
<dbReference type="EMBL" id="CP023407">
    <property type="protein sequence ID" value="AYL39232.1"/>
    <property type="molecule type" value="Genomic_DNA"/>
</dbReference>
<dbReference type="InterPro" id="IPR014030">
    <property type="entry name" value="Ketoacyl_synth_N"/>
</dbReference>
<keyword evidence="13" id="KW-1185">Reference proteome</keyword>
<dbReference type="Pfam" id="PF21089">
    <property type="entry name" value="PKS_DH_N"/>
    <property type="match status" value="1"/>
</dbReference>
<dbReference type="InterPro" id="IPR036736">
    <property type="entry name" value="ACP-like_sf"/>
</dbReference>
<feature type="domain" description="Carrier" evidence="9">
    <location>
        <begin position="1348"/>
        <end position="1425"/>
    </location>
</feature>
<keyword evidence="3" id="KW-0597">Phosphoprotein</keyword>
<evidence type="ECO:0000256" key="3">
    <source>
        <dbReference type="ARBA" id="ARBA00022553"/>
    </source>
</evidence>
<dbReference type="NCBIfam" id="TIGR02813">
    <property type="entry name" value="omega_3_PfaA"/>
    <property type="match status" value="1"/>
</dbReference>
<dbReference type="InterPro" id="IPR036291">
    <property type="entry name" value="NAD(P)-bd_dom_sf"/>
</dbReference>
<dbReference type="Pfam" id="PF14765">
    <property type="entry name" value="PS-DH"/>
    <property type="match status" value="1"/>
</dbReference>
<dbReference type="Proteomes" id="UP000282170">
    <property type="component" value="Chromosome"/>
</dbReference>
<dbReference type="PROSITE" id="PS00606">
    <property type="entry name" value="KS3_1"/>
    <property type="match status" value="1"/>
</dbReference>
<dbReference type="SMART" id="SM00826">
    <property type="entry name" value="PKS_DH"/>
    <property type="match status" value="1"/>
</dbReference>
<evidence type="ECO:0000313" key="12">
    <source>
        <dbReference type="EMBL" id="AYL39232.1"/>
    </source>
</evidence>
<keyword evidence="6" id="KW-0012">Acyltransferase</keyword>
<reference evidence="12 13" key="1">
    <citation type="submission" date="2017-09" db="EMBL/GenBank/DDBJ databases">
        <authorList>
            <person name="Zhang H."/>
            <person name="Hu S."/>
            <person name="Xu J."/>
            <person name="He Z."/>
        </authorList>
    </citation>
    <scope>NUCLEOTIDE SEQUENCE [LARGE SCALE GENOMIC DNA]</scope>
    <source>
        <strain evidence="12 13">TXX3120</strain>
    </source>
</reference>
<dbReference type="SUPFAM" id="SSF53901">
    <property type="entry name" value="Thiolase-like"/>
    <property type="match status" value="1"/>
</dbReference>
<dbReference type="InterPro" id="IPR016036">
    <property type="entry name" value="Malonyl_transacylase_ACP-bd"/>
</dbReference>
<dbReference type="Gene3D" id="3.30.70.250">
    <property type="entry name" value="Malonyl-CoA ACP transacylase, ACP-binding"/>
    <property type="match status" value="1"/>
</dbReference>
<dbReference type="InterPro" id="IPR057326">
    <property type="entry name" value="KR_dom"/>
</dbReference>
<dbReference type="PROSITE" id="PS50075">
    <property type="entry name" value="CARRIER"/>
    <property type="match status" value="3"/>
</dbReference>
<proteinExistence type="predicted"/>
<organism evidence="12 13">
    <name type="scientific">Streptomyces fungicidicus</name>
    <dbReference type="NCBI Taxonomy" id="68203"/>
    <lineage>
        <taxon>Bacteria</taxon>
        <taxon>Bacillati</taxon>
        <taxon>Actinomycetota</taxon>
        <taxon>Actinomycetes</taxon>
        <taxon>Kitasatosporales</taxon>
        <taxon>Streptomycetaceae</taxon>
        <taxon>Streptomyces</taxon>
    </lineage>
</organism>
<dbReference type="InterPro" id="IPR052568">
    <property type="entry name" value="PKS-FAS_Synthase"/>
</dbReference>
<dbReference type="InterPro" id="IPR020807">
    <property type="entry name" value="PKS_DH"/>
</dbReference>
<dbReference type="Pfam" id="PF00550">
    <property type="entry name" value="PP-binding"/>
    <property type="match status" value="3"/>
</dbReference>
<dbReference type="GO" id="GO:0004315">
    <property type="term" value="F:3-oxoacyl-[acyl-carrier-protein] synthase activity"/>
    <property type="evidence" value="ECO:0007669"/>
    <property type="project" value="InterPro"/>
</dbReference>
<dbReference type="GO" id="GO:0006633">
    <property type="term" value="P:fatty acid biosynthetic process"/>
    <property type="evidence" value="ECO:0007669"/>
    <property type="project" value="InterPro"/>
</dbReference>
<dbReference type="SUPFAM" id="SSF51735">
    <property type="entry name" value="NAD(P)-binding Rossmann-fold domains"/>
    <property type="match status" value="1"/>
</dbReference>
<dbReference type="KEGG" id="sfug:CNQ36_29835"/>
<dbReference type="InterPro" id="IPR014031">
    <property type="entry name" value="Ketoacyl_synth_C"/>
</dbReference>